<proteinExistence type="predicted"/>
<dbReference type="Pfam" id="PF05725">
    <property type="entry name" value="FNIP"/>
    <property type="match status" value="3"/>
</dbReference>
<evidence type="ECO:0000313" key="1">
    <source>
        <dbReference type="EMBL" id="QHT00454.1"/>
    </source>
</evidence>
<dbReference type="PANTHER" id="PTHR32134">
    <property type="entry name" value="FNIP REPEAT-CONTAINING PROTEIN"/>
    <property type="match status" value="1"/>
</dbReference>
<reference evidence="1" key="1">
    <citation type="journal article" date="2020" name="Nature">
        <title>Giant virus diversity and host interactions through global metagenomics.</title>
        <authorList>
            <person name="Schulz F."/>
            <person name="Roux S."/>
            <person name="Paez-Espino D."/>
            <person name="Jungbluth S."/>
            <person name="Walsh D.A."/>
            <person name="Denef V.J."/>
            <person name="McMahon K.D."/>
            <person name="Konstantinidis K.T."/>
            <person name="Eloe-Fadrosh E.A."/>
            <person name="Kyrpides N.C."/>
            <person name="Woyke T."/>
        </authorList>
    </citation>
    <scope>NUCLEOTIDE SEQUENCE</scope>
    <source>
        <strain evidence="1">GVMAG-M-3300020192-26</strain>
    </source>
</reference>
<sequence length="282" mass="32815">MSIARLHEEIILEISEYLSNVEKINLSMSTKIFDNLRCKYIYRNKVDIAKILTLPYFDNFESVTIHTYTVLPKRAKNIHFCITDTLETIPLLVTHMVIIFNYPIFSVYMSTLTHLTFDDCFNRLITGISSLSITHLTFGNSFNQSIEGHLPSTLTHLIFGNQFNKPIKKAIPHSVTHLCFGNDFDRSIDDCLKSVTHLIFGRNFDQPIHCRLPFTLTHLFLDASFNYTISNIPPSVILLALPYSYNNFISVDAKVEILRYNFLTYPSHLDFRHFKCYDYLYE</sequence>
<accession>A0A6C0CAB6</accession>
<dbReference type="PANTHER" id="PTHR32134:SF92">
    <property type="entry name" value="FNIP REPEAT-CONTAINING PROTEIN"/>
    <property type="match status" value="1"/>
</dbReference>
<dbReference type="InterPro" id="IPR051251">
    <property type="entry name" value="STK_FNIP-Repeat"/>
</dbReference>
<evidence type="ECO:0008006" key="2">
    <source>
        <dbReference type="Google" id="ProtNLM"/>
    </source>
</evidence>
<name>A0A6C0CAB6_9ZZZZ</name>
<dbReference type="InterPro" id="IPR008615">
    <property type="entry name" value="FNIP"/>
</dbReference>
<dbReference type="AlphaFoldDB" id="A0A6C0CAB6"/>
<dbReference type="EMBL" id="MN739355">
    <property type="protein sequence ID" value="QHT00454.1"/>
    <property type="molecule type" value="Genomic_DNA"/>
</dbReference>
<organism evidence="1">
    <name type="scientific">viral metagenome</name>
    <dbReference type="NCBI Taxonomy" id="1070528"/>
    <lineage>
        <taxon>unclassified sequences</taxon>
        <taxon>metagenomes</taxon>
        <taxon>organismal metagenomes</taxon>
    </lineage>
</organism>
<protein>
    <recommendedName>
        <fullName evidence="2">F-box domain-containing protein</fullName>
    </recommendedName>
</protein>